<name>A0A8H7BTE4_9FUNG</name>
<feature type="transmembrane region" description="Helical" evidence="9">
    <location>
        <begin position="73"/>
        <end position="95"/>
    </location>
</feature>
<evidence type="ECO:0000256" key="1">
    <source>
        <dbReference type="ARBA" id="ARBA00004141"/>
    </source>
</evidence>
<sequence>MLHRSCFVLLALFNVAAYAPPIPTEQFFQRKMLLPGPLRDPLVALVGETCYDSLIQNFNLTDFACIKYALSKALGFGIVLGGSIVKIPQIVTIVAKKSAEGLSLASFLLETASYGIILAYNLRLANPFSTYGEVLFMAAQNVIITLLILFYANKNMAVFFAGIGMMIAMYCLMYILPPLAMASLYAATIPLSLASKIPQIYTNFIHRSTGQLSAFAVFNYFAGSTARVFTTMTELDDPLMLGGNILASILNAILVIQILLYWGKKVDDEKPAKAD</sequence>
<proteinExistence type="inferred from homology"/>
<dbReference type="PIRSF" id="PIRSF023381">
    <property type="entry name" value="MannP-dilichol_defect-1p"/>
    <property type="match status" value="1"/>
</dbReference>
<evidence type="ECO:0000256" key="4">
    <source>
        <dbReference type="ARBA" id="ARBA00022737"/>
    </source>
</evidence>
<accession>A0A8H7BTE4</accession>
<dbReference type="AlphaFoldDB" id="A0A8H7BTE4"/>
<dbReference type="OrthoDB" id="271506at2759"/>
<keyword evidence="6 8" id="KW-0472">Membrane</keyword>
<organism evidence="11 12">
    <name type="scientific">Apophysomyces ossiformis</name>
    <dbReference type="NCBI Taxonomy" id="679940"/>
    <lineage>
        <taxon>Eukaryota</taxon>
        <taxon>Fungi</taxon>
        <taxon>Fungi incertae sedis</taxon>
        <taxon>Mucoromycota</taxon>
        <taxon>Mucoromycotina</taxon>
        <taxon>Mucoromycetes</taxon>
        <taxon>Mucorales</taxon>
        <taxon>Mucorineae</taxon>
        <taxon>Mucoraceae</taxon>
        <taxon>Apophysomyces</taxon>
    </lineage>
</organism>
<evidence type="ECO:0000256" key="2">
    <source>
        <dbReference type="ARBA" id="ARBA00022448"/>
    </source>
</evidence>
<feature type="transmembrane region" description="Helical" evidence="9">
    <location>
        <begin position="134"/>
        <end position="152"/>
    </location>
</feature>
<keyword evidence="12" id="KW-1185">Reference proteome</keyword>
<evidence type="ECO:0000256" key="7">
    <source>
        <dbReference type="ARBA" id="ARBA00038475"/>
    </source>
</evidence>
<evidence type="ECO:0000313" key="11">
    <source>
        <dbReference type="EMBL" id="KAF7729944.1"/>
    </source>
</evidence>
<protein>
    <recommendedName>
        <fullName evidence="8">Mannose-P-dolichol utilization defect 1 protein homolog</fullName>
    </recommendedName>
</protein>
<comment type="similarity">
    <text evidence="7 8">Belongs to the MPDU1 (TC 2.A.43.3) family.</text>
</comment>
<dbReference type="Proteomes" id="UP000605846">
    <property type="component" value="Unassembled WGS sequence"/>
</dbReference>
<dbReference type="Pfam" id="PF04193">
    <property type="entry name" value="PQ-loop"/>
    <property type="match status" value="2"/>
</dbReference>
<keyword evidence="2" id="KW-0813">Transport</keyword>
<keyword evidence="4" id="KW-0677">Repeat</keyword>
<evidence type="ECO:0000256" key="3">
    <source>
        <dbReference type="ARBA" id="ARBA00022692"/>
    </source>
</evidence>
<dbReference type="SMART" id="SM00679">
    <property type="entry name" value="CTNS"/>
    <property type="match status" value="2"/>
</dbReference>
<evidence type="ECO:0000256" key="6">
    <source>
        <dbReference type="ARBA" id="ARBA00023136"/>
    </source>
</evidence>
<feature type="signal peptide" evidence="10">
    <location>
        <begin position="1"/>
        <end position="18"/>
    </location>
</feature>
<dbReference type="FunFam" id="1.20.1280.290:FF:000006">
    <property type="entry name" value="mannose-P-dolichol utilization defect 1 protein"/>
    <property type="match status" value="1"/>
</dbReference>
<gene>
    <name evidence="11" type="ORF">EC973_003357</name>
</gene>
<feature type="chain" id="PRO_5044780068" description="Mannose-P-dolichol utilization defect 1 protein homolog" evidence="10">
    <location>
        <begin position="19"/>
        <end position="275"/>
    </location>
</feature>
<evidence type="ECO:0000256" key="5">
    <source>
        <dbReference type="ARBA" id="ARBA00022989"/>
    </source>
</evidence>
<dbReference type="EMBL" id="JABAYA010000020">
    <property type="protein sequence ID" value="KAF7729944.1"/>
    <property type="molecule type" value="Genomic_DNA"/>
</dbReference>
<feature type="transmembrane region" description="Helical" evidence="9">
    <location>
        <begin position="102"/>
        <end position="122"/>
    </location>
</feature>
<comment type="subcellular location">
    <subcellularLocation>
        <location evidence="1 8">Membrane</location>
        <topology evidence="1 8">Multi-pass membrane protein</topology>
    </subcellularLocation>
</comment>
<comment type="caution">
    <text evidence="11">The sequence shown here is derived from an EMBL/GenBank/DDBJ whole genome shotgun (WGS) entry which is preliminary data.</text>
</comment>
<evidence type="ECO:0000256" key="8">
    <source>
        <dbReference type="PIRNR" id="PIRNR023381"/>
    </source>
</evidence>
<evidence type="ECO:0000256" key="10">
    <source>
        <dbReference type="SAM" id="SignalP"/>
    </source>
</evidence>
<dbReference type="Gene3D" id="1.20.1280.290">
    <property type="match status" value="2"/>
</dbReference>
<keyword evidence="5 8" id="KW-1133">Transmembrane helix</keyword>
<dbReference type="PANTHER" id="PTHR12226:SF2">
    <property type="entry name" value="MANNOSE-P-DOLICHOL UTILIZATION DEFECT 1 PROTEIN"/>
    <property type="match status" value="1"/>
</dbReference>
<feature type="transmembrane region" description="Helical" evidence="9">
    <location>
        <begin position="157"/>
        <end position="176"/>
    </location>
</feature>
<keyword evidence="10" id="KW-0732">Signal</keyword>
<feature type="transmembrane region" description="Helical" evidence="9">
    <location>
        <begin position="241"/>
        <end position="263"/>
    </location>
</feature>
<keyword evidence="3 8" id="KW-0812">Transmembrane</keyword>
<dbReference type="PANTHER" id="PTHR12226">
    <property type="entry name" value="MANNOSE-P-DOLICHOL UTILIZATION DEFECT 1 LEC35 -RELATED"/>
    <property type="match status" value="1"/>
</dbReference>
<dbReference type="InterPro" id="IPR016817">
    <property type="entry name" value="MannP-dilichol_defect-1"/>
</dbReference>
<dbReference type="GO" id="GO:0016020">
    <property type="term" value="C:membrane"/>
    <property type="evidence" value="ECO:0007669"/>
    <property type="project" value="UniProtKB-SubCell"/>
</dbReference>
<evidence type="ECO:0000313" key="12">
    <source>
        <dbReference type="Proteomes" id="UP000605846"/>
    </source>
</evidence>
<dbReference type="InterPro" id="IPR006603">
    <property type="entry name" value="PQ-loop_rpt"/>
</dbReference>
<evidence type="ECO:0000256" key="9">
    <source>
        <dbReference type="SAM" id="Phobius"/>
    </source>
</evidence>
<reference evidence="11" key="1">
    <citation type="submission" date="2020-01" db="EMBL/GenBank/DDBJ databases">
        <title>Genome Sequencing of Three Apophysomyces-Like Fungal Strains Confirms a Novel Fungal Genus in the Mucoromycota with divergent Burkholderia-like Endosymbiotic Bacteria.</title>
        <authorList>
            <person name="Stajich J.E."/>
            <person name="Macias A.M."/>
            <person name="Carter-House D."/>
            <person name="Lovett B."/>
            <person name="Kasson L.R."/>
            <person name="Berry K."/>
            <person name="Grigoriev I."/>
            <person name="Chang Y."/>
            <person name="Spatafora J."/>
            <person name="Kasson M.T."/>
        </authorList>
    </citation>
    <scope>NUCLEOTIDE SEQUENCE</scope>
    <source>
        <strain evidence="11">NRRL A-21654</strain>
    </source>
</reference>